<accession>A0A918MT48</accession>
<organism evidence="1 2">
    <name type="scientific">Streptomyces lucensis JCM 4490</name>
    <dbReference type="NCBI Taxonomy" id="1306176"/>
    <lineage>
        <taxon>Bacteria</taxon>
        <taxon>Bacillati</taxon>
        <taxon>Actinomycetota</taxon>
        <taxon>Actinomycetes</taxon>
        <taxon>Kitasatosporales</taxon>
        <taxon>Streptomycetaceae</taxon>
        <taxon>Streptomyces</taxon>
    </lineage>
</organism>
<protein>
    <submittedName>
        <fullName evidence="1">Uncharacterized protein</fullName>
    </submittedName>
</protein>
<dbReference type="AlphaFoldDB" id="A0A918MT48"/>
<dbReference type="Proteomes" id="UP000620224">
    <property type="component" value="Unassembled WGS sequence"/>
</dbReference>
<proteinExistence type="predicted"/>
<evidence type="ECO:0000313" key="2">
    <source>
        <dbReference type="Proteomes" id="UP000620224"/>
    </source>
</evidence>
<sequence>MSCSHCVDQRPGAVRRWSRADWACLDRGLPERRHHDYLLAQGVAVTDVNRFDRADRRRRGKSEPLKRYAAREVFHLVRPVQPQPTS</sequence>
<name>A0A918MT48_9ACTN</name>
<reference evidence="1" key="1">
    <citation type="journal article" date="2014" name="Int. J. Syst. Evol. Microbiol.">
        <title>Complete genome sequence of Corynebacterium casei LMG S-19264T (=DSM 44701T), isolated from a smear-ripened cheese.</title>
        <authorList>
            <consortium name="US DOE Joint Genome Institute (JGI-PGF)"/>
            <person name="Walter F."/>
            <person name="Albersmeier A."/>
            <person name="Kalinowski J."/>
            <person name="Ruckert C."/>
        </authorList>
    </citation>
    <scope>NUCLEOTIDE SEQUENCE</scope>
    <source>
        <strain evidence="1">JCM 4490</strain>
    </source>
</reference>
<gene>
    <name evidence="1" type="ORF">GCM10010503_45230</name>
</gene>
<dbReference type="EMBL" id="BMUE01000010">
    <property type="protein sequence ID" value="GGW63134.1"/>
    <property type="molecule type" value="Genomic_DNA"/>
</dbReference>
<keyword evidence="2" id="KW-1185">Reference proteome</keyword>
<comment type="caution">
    <text evidence="1">The sequence shown here is derived from an EMBL/GenBank/DDBJ whole genome shotgun (WGS) entry which is preliminary data.</text>
</comment>
<evidence type="ECO:0000313" key="1">
    <source>
        <dbReference type="EMBL" id="GGW63134.1"/>
    </source>
</evidence>
<reference evidence="1" key="2">
    <citation type="submission" date="2020-09" db="EMBL/GenBank/DDBJ databases">
        <authorList>
            <person name="Sun Q."/>
            <person name="Ohkuma M."/>
        </authorList>
    </citation>
    <scope>NUCLEOTIDE SEQUENCE</scope>
    <source>
        <strain evidence="1">JCM 4490</strain>
    </source>
</reference>